<evidence type="ECO:0000313" key="2">
    <source>
        <dbReference type="Proteomes" id="UP000736373"/>
    </source>
</evidence>
<gene>
    <name evidence="1" type="ORF">F6X42_36500</name>
</gene>
<organism evidence="1 2">
    <name type="scientific">Paraburkholderia podalyriae</name>
    <dbReference type="NCBI Taxonomy" id="1938811"/>
    <lineage>
        <taxon>Bacteria</taxon>
        <taxon>Pseudomonadati</taxon>
        <taxon>Pseudomonadota</taxon>
        <taxon>Betaproteobacteria</taxon>
        <taxon>Burkholderiales</taxon>
        <taxon>Burkholderiaceae</taxon>
        <taxon>Paraburkholderia</taxon>
    </lineage>
</organism>
<comment type="caution">
    <text evidence="1">The sequence shown here is derived from an EMBL/GenBank/DDBJ whole genome shotgun (WGS) entry which is preliminary data.</text>
</comment>
<reference evidence="1 2" key="1">
    <citation type="submission" date="2019-09" db="EMBL/GenBank/DDBJ databases">
        <title>Paraburkholderia podalyriae sp. nov., A South African Podalyria-associated rhizobium.</title>
        <authorList>
            <person name="Mavima L."/>
            <person name="Beukes C.W."/>
            <person name="Palmer M."/>
            <person name="De Meyer S.E."/>
            <person name="James E.K."/>
            <person name="Maluk M."/>
            <person name="Avontuur J.R."/>
            <person name="Chan W.Y."/>
            <person name="Venter S.N."/>
            <person name="Steenkamp E.T."/>
        </authorList>
    </citation>
    <scope>NUCLEOTIDE SEQUENCE [LARGE SCALE GENOMIC DNA]</scope>
    <source>
        <strain evidence="1 2">WC7.3b</strain>
    </source>
</reference>
<dbReference type="EMBL" id="VZQQ01000067">
    <property type="protein sequence ID" value="MBC8751800.1"/>
    <property type="molecule type" value="Genomic_DNA"/>
</dbReference>
<protein>
    <submittedName>
        <fullName evidence="1">Uncharacterized protein</fullName>
    </submittedName>
</protein>
<dbReference type="RefSeq" id="WP_187638715.1">
    <property type="nucleotide sequence ID" value="NZ_VZQQ01000067.1"/>
</dbReference>
<sequence length="63" mass="7253">MRLDTKKPIPFAATETAYNRDRRAQALLLEATDANRAEQRRISYSLIDSTVGKWRYPAEIAKN</sequence>
<keyword evidence="2" id="KW-1185">Reference proteome</keyword>
<name>A0ABR7PZT7_9BURK</name>
<proteinExistence type="predicted"/>
<dbReference type="Proteomes" id="UP000736373">
    <property type="component" value="Unassembled WGS sequence"/>
</dbReference>
<evidence type="ECO:0000313" key="1">
    <source>
        <dbReference type="EMBL" id="MBC8751800.1"/>
    </source>
</evidence>
<accession>A0ABR7PZT7</accession>